<feature type="region of interest" description="Disordered" evidence="2">
    <location>
        <begin position="1"/>
        <end position="199"/>
    </location>
</feature>
<organism evidence="3 4">
    <name type="scientific">Lunasporangiospora selenospora</name>
    <dbReference type="NCBI Taxonomy" id="979761"/>
    <lineage>
        <taxon>Eukaryota</taxon>
        <taxon>Fungi</taxon>
        <taxon>Fungi incertae sedis</taxon>
        <taxon>Mucoromycota</taxon>
        <taxon>Mortierellomycotina</taxon>
        <taxon>Mortierellomycetes</taxon>
        <taxon>Mortierellales</taxon>
        <taxon>Mortierellaceae</taxon>
        <taxon>Lunasporangiospora</taxon>
    </lineage>
</organism>
<comment type="caution">
    <text evidence="3">The sequence shown here is derived from an EMBL/GenBank/DDBJ whole genome shotgun (WGS) entry which is preliminary data.</text>
</comment>
<feature type="region of interest" description="Disordered" evidence="2">
    <location>
        <begin position="322"/>
        <end position="396"/>
    </location>
</feature>
<feature type="region of interest" description="Disordered" evidence="2">
    <location>
        <begin position="433"/>
        <end position="594"/>
    </location>
</feature>
<name>A0A9P6KBW0_9FUNG</name>
<reference evidence="3" key="1">
    <citation type="journal article" date="2020" name="Fungal Divers.">
        <title>Resolving the Mortierellaceae phylogeny through synthesis of multi-gene phylogenetics and phylogenomics.</title>
        <authorList>
            <person name="Vandepol N."/>
            <person name="Liber J."/>
            <person name="Desiro A."/>
            <person name="Na H."/>
            <person name="Kennedy M."/>
            <person name="Barry K."/>
            <person name="Grigoriev I.V."/>
            <person name="Miller A.N."/>
            <person name="O'Donnell K."/>
            <person name="Stajich J.E."/>
            <person name="Bonito G."/>
        </authorList>
    </citation>
    <scope>NUCLEOTIDE SEQUENCE</scope>
    <source>
        <strain evidence="3">KOD1015</strain>
    </source>
</reference>
<accession>A0A9P6KBW0</accession>
<evidence type="ECO:0000256" key="1">
    <source>
        <dbReference type="SAM" id="Coils"/>
    </source>
</evidence>
<feature type="compositionally biased region" description="Low complexity" evidence="2">
    <location>
        <begin position="104"/>
        <end position="114"/>
    </location>
</feature>
<sequence length="1020" mass="110229">MSSFERDSSDANNTSTGESDSDQREGETGAMTRTSQRQSALQIDTSATRPSSSGHNRLSRTSTRRRSVQSSHQDLRPESMLSSSTTVRNLNGDGIPSPAAIVEGNSDSGSNGEGNDSDDTDNNSIMEAIQQGTRAWARRASELSLGLNVGREPRDLEMEDGSDESALNSALDSARPPFGSQGSDHPFSPSLESNLSYGTSSTFSHSNTVFNTASTEVSFSQRSSSIQQWEQHSLALQMPTMDGGQTAFSDSESLFDQDILADNNPDQEEYSGRPWNEVSPEEDNKALDACHHRMSLRGEHPESASESQKSLSKDVITKLEEGIRNGSCATTTESSHIKDGASGSQSSVQENRSNSLRSSLQESDSSSSSSSSSSSNNHSVSALLQSSEQAWKSESPSGISPLLNELDIHYPIANVGLEESLTPTTRMAIGAEASRMHERSVSVSMSEDGDDRDQGDLRMVRENPSPVDSPIPTPSTARPRRRFPAGVSLINSESDDEADEVDEDIDEMDDGTDEQGGLREEEPTVGEIVQSVESPGSRVQSSRHSSSITRAAPMIQEEALSEPGQRGSMAADPEVNDDSADAQTPRNTTGQGAMPSMLAQDPLSATEIDVAQERHNTTEARGIEDHELDTSQLIIPLVRPQRTSLSSPPPLPLPLPVAVTRQGLYTSTAFTAGMEGVTVRDHQSGSMLTRTEPSNPEPRVSNSSYGLPHEVLAQQHEAFAVARHTLDVLRMRSEDVDGASDDGEEETRTGEQSRLEELVQYRTLVRYQPKLPKAHVMSDLISQIRVDCPQKEYGCQEIMELQQALQHGRDVCQHRMVMCPRARCGLWMRVDQILEHILLVDPTSFASNVPLSTLSRESGSGGLVGSAGHDSGMHRSSPSSVDTLSSRQGDNSTSRGPRFGHGPRGAGRPGIASPRSTGSAGVAINSSTNANTHHHHGGEAQSQTQAQQSLSSVNSGIPPCPGLTWEREQLARATGIIGQLTEENSSLRQMIRQLTAQNAKLMKDKDRWQRYANLGLGRDI</sequence>
<feature type="compositionally biased region" description="Low complexity" evidence="2">
    <location>
        <begin position="940"/>
        <end position="952"/>
    </location>
</feature>
<feature type="coiled-coil region" evidence="1">
    <location>
        <begin position="977"/>
        <end position="1004"/>
    </location>
</feature>
<evidence type="ECO:0000256" key="2">
    <source>
        <dbReference type="SAM" id="MobiDB-lite"/>
    </source>
</evidence>
<evidence type="ECO:0000313" key="3">
    <source>
        <dbReference type="EMBL" id="KAF9579027.1"/>
    </source>
</evidence>
<evidence type="ECO:0000313" key="4">
    <source>
        <dbReference type="Proteomes" id="UP000780801"/>
    </source>
</evidence>
<dbReference type="SUPFAM" id="SSF49599">
    <property type="entry name" value="TRAF domain-like"/>
    <property type="match status" value="1"/>
</dbReference>
<dbReference type="OrthoDB" id="1630758at2759"/>
<feature type="compositionally biased region" description="Polar residues" evidence="2">
    <location>
        <begin position="190"/>
        <end position="199"/>
    </location>
</feature>
<feature type="compositionally biased region" description="Polar residues" evidence="2">
    <location>
        <begin position="80"/>
        <end position="89"/>
    </location>
</feature>
<dbReference type="Gene3D" id="3.30.40.10">
    <property type="entry name" value="Zinc/RING finger domain, C3HC4 (zinc finger)"/>
    <property type="match status" value="1"/>
</dbReference>
<keyword evidence="4" id="KW-1185">Reference proteome</keyword>
<feature type="compositionally biased region" description="Acidic residues" evidence="2">
    <location>
        <begin position="493"/>
        <end position="513"/>
    </location>
</feature>
<gene>
    <name evidence="3" type="ORF">BGW38_004895</name>
</gene>
<proteinExistence type="predicted"/>
<protein>
    <submittedName>
        <fullName evidence="3">Uncharacterized protein</fullName>
    </submittedName>
</protein>
<feature type="compositionally biased region" description="Basic and acidic residues" evidence="2">
    <location>
        <begin position="452"/>
        <end position="461"/>
    </location>
</feature>
<feature type="region of interest" description="Disordered" evidence="2">
    <location>
        <begin position="261"/>
        <end position="289"/>
    </location>
</feature>
<feature type="compositionally biased region" description="Polar residues" evidence="2">
    <location>
        <begin position="914"/>
        <end position="931"/>
    </location>
</feature>
<feature type="compositionally biased region" description="Low complexity" evidence="2">
    <location>
        <begin position="534"/>
        <end position="550"/>
    </location>
</feature>
<feature type="compositionally biased region" description="Polar residues" evidence="2">
    <location>
        <begin position="581"/>
        <end position="591"/>
    </location>
</feature>
<feature type="compositionally biased region" description="Polar residues" evidence="2">
    <location>
        <begin position="684"/>
        <end position="702"/>
    </location>
</feature>
<feature type="region of interest" description="Disordered" evidence="2">
    <location>
        <begin position="680"/>
        <end position="702"/>
    </location>
</feature>
<feature type="compositionally biased region" description="Polar residues" evidence="2">
    <location>
        <begin position="874"/>
        <end position="895"/>
    </location>
</feature>
<dbReference type="Proteomes" id="UP000780801">
    <property type="component" value="Unassembled WGS sequence"/>
</dbReference>
<feature type="compositionally biased region" description="Polar residues" evidence="2">
    <location>
        <begin position="342"/>
        <end position="352"/>
    </location>
</feature>
<feature type="compositionally biased region" description="Polar residues" evidence="2">
    <location>
        <begin position="385"/>
        <end position="396"/>
    </location>
</feature>
<dbReference type="InterPro" id="IPR013083">
    <property type="entry name" value="Znf_RING/FYVE/PHD"/>
</dbReference>
<dbReference type="EMBL" id="JAABOA010003113">
    <property type="protein sequence ID" value="KAF9579027.1"/>
    <property type="molecule type" value="Genomic_DNA"/>
</dbReference>
<feature type="compositionally biased region" description="Polar residues" evidence="2">
    <location>
        <begin position="31"/>
        <end position="56"/>
    </location>
</feature>
<feature type="region of interest" description="Disordered" evidence="2">
    <location>
        <begin position="853"/>
        <end position="961"/>
    </location>
</feature>
<dbReference type="AlphaFoldDB" id="A0A9P6KBW0"/>
<keyword evidence="1" id="KW-0175">Coiled coil</keyword>
<feature type="compositionally biased region" description="Low complexity" evidence="2">
    <location>
        <begin position="353"/>
        <end position="384"/>
    </location>
</feature>